<dbReference type="Gene3D" id="3.40.395.10">
    <property type="entry name" value="Adenoviral Proteinase, Chain A"/>
    <property type="match status" value="1"/>
</dbReference>
<evidence type="ECO:0000256" key="3">
    <source>
        <dbReference type="ARBA" id="ARBA00022801"/>
    </source>
</evidence>
<dbReference type="InterPro" id="IPR003653">
    <property type="entry name" value="Peptidase_C48_C"/>
</dbReference>
<evidence type="ECO:0000256" key="4">
    <source>
        <dbReference type="ARBA" id="ARBA00022807"/>
    </source>
</evidence>
<evidence type="ECO:0000313" key="8">
    <source>
        <dbReference type="Proteomes" id="UP000019335"/>
    </source>
</evidence>
<dbReference type="OrthoDB" id="76387at2759"/>
<feature type="domain" description="Ubiquitin-like protease family profile" evidence="6">
    <location>
        <begin position="413"/>
        <end position="592"/>
    </location>
</feature>
<name>W7U124_9STRA</name>
<comment type="caution">
    <text evidence="7">The sequence shown here is derived from an EMBL/GenBank/DDBJ whole genome shotgun (WGS) entry which is preliminary data.</text>
</comment>
<dbReference type="PANTHER" id="PTHR12606">
    <property type="entry name" value="SENTRIN/SUMO-SPECIFIC PROTEASE"/>
    <property type="match status" value="1"/>
</dbReference>
<feature type="region of interest" description="Disordered" evidence="5">
    <location>
        <begin position="24"/>
        <end position="46"/>
    </location>
</feature>
<dbReference type="InterPro" id="IPR038765">
    <property type="entry name" value="Papain-like_cys_pep_sf"/>
</dbReference>
<feature type="region of interest" description="Disordered" evidence="5">
    <location>
        <begin position="85"/>
        <end position="112"/>
    </location>
</feature>
<dbReference type="GO" id="GO:0005634">
    <property type="term" value="C:nucleus"/>
    <property type="evidence" value="ECO:0007669"/>
    <property type="project" value="TreeGrafter"/>
</dbReference>
<keyword evidence="8" id="KW-1185">Reference proteome</keyword>
<dbReference type="Pfam" id="PF02902">
    <property type="entry name" value="Peptidase_C48"/>
    <property type="match status" value="1"/>
</dbReference>
<dbReference type="FunFam" id="3.40.395.10:FF:000001">
    <property type="entry name" value="Sentrin-specific protease 1"/>
    <property type="match status" value="1"/>
</dbReference>
<accession>W7U124</accession>
<evidence type="ECO:0000313" key="7">
    <source>
        <dbReference type="EMBL" id="EWM26369.1"/>
    </source>
</evidence>
<dbReference type="GO" id="GO:0016929">
    <property type="term" value="F:deSUMOylase activity"/>
    <property type="evidence" value="ECO:0007669"/>
    <property type="project" value="TreeGrafter"/>
</dbReference>
<evidence type="ECO:0000256" key="5">
    <source>
        <dbReference type="SAM" id="MobiDB-lite"/>
    </source>
</evidence>
<keyword evidence="3" id="KW-0378">Hydrolase</keyword>
<dbReference type="GO" id="GO:0080090">
    <property type="term" value="P:regulation of primary metabolic process"/>
    <property type="evidence" value="ECO:0007669"/>
    <property type="project" value="UniProtKB-ARBA"/>
</dbReference>
<keyword evidence="4" id="KW-0788">Thiol protease</keyword>
<dbReference type="SUPFAM" id="SSF54001">
    <property type="entry name" value="Cysteine proteinases"/>
    <property type="match status" value="1"/>
</dbReference>
<dbReference type="GO" id="GO:0016926">
    <property type="term" value="P:protein desumoylation"/>
    <property type="evidence" value="ECO:0007669"/>
    <property type="project" value="TreeGrafter"/>
</dbReference>
<gene>
    <name evidence="7" type="ORF">Naga_100031g30</name>
</gene>
<evidence type="ECO:0000256" key="1">
    <source>
        <dbReference type="ARBA" id="ARBA00005234"/>
    </source>
</evidence>
<dbReference type="Proteomes" id="UP000019335">
    <property type="component" value="Chromosome 9"/>
</dbReference>
<reference evidence="7 8" key="1">
    <citation type="journal article" date="2014" name="Mol. Plant">
        <title>Chromosome Scale Genome Assembly and Transcriptome Profiling of Nannochloropsis gaditana in Nitrogen Depletion.</title>
        <authorList>
            <person name="Corteggiani Carpinelli E."/>
            <person name="Telatin A."/>
            <person name="Vitulo N."/>
            <person name="Forcato C."/>
            <person name="D'Angelo M."/>
            <person name="Schiavon R."/>
            <person name="Vezzi A."/>
            <person name="Giacometti G.M."/>
            <person name="Morosinotto T."/>
            <person name="Valle G."/>
        </authorList>
    </citation>
    <scope>NUCLEOTIDE SEQUENCE [LARGE SCALE GENOMIC DNA]</scope>
    <source>
        <strain evidence="7 8">B-31</strain>
    </source>
</reference>
<dbReference type="EMBL" id="AZIL01000687">
    <property type="protein sequence ID" value="EWM26369.1"/>
    <property type="molecule type" value="Genomic_DNA"/>
</dbReference>
<keyword evidence="2 7" id="KW-0645">Protease</keyword>
<dbReference type="PANTHER" id="PTHR12606:SF1">
    <property type="entry name" value="UBIQUITIN-LIKE-SPECIFIC PROTEASE 1A"/>
    <property type="match status" value="1"/>
</dbReference>
<dbReference type="GO" id="GO:0006508">
    <property type="term" value="P:proteolysis"/>
    <property type="evidence" value="ECO:0007669"/>
    <property type="project" value="UniProtKB-KW"/>
</dbReference>
<evidence type="ECO:0000259" key="6">
    <source>
        <dbReference type="PROSITE" id="PS50600"/>
    </source>
</evidence>
<comment type="similarity">
    <text evidence="1">Belongs to the peptidase C48 family.</text>
</comment>
<dbReference type="PROSITE" id="PS50600">
    <property type="entry name" value="ULP_PROTEASE"/>
    <property type="match status" value="1"/>
</dbReference>
<feature type="compositionally biased region" description="Polar residues" evidence="5">
    <location>
        <begin position="34"/>
        <end position="46"/>
    </location>
</feature>
<protein>
    <submittedName>
        <fullName evidence="7">Sentrin-specific protease 1</fullName>
    </submittedName>
</protein>
<dbReference type="AlphaFoldDB" id="W7U124"/>
<organism evidence="7 8">
    <name type="scientific">Nannochloropsis gaditana</name>
    <dbReference type="NCBI Taxonomy" id="72520"/>
    <lineage>
        <taxon>Eukaryota</taxon>
        <taxon>Sar</taxon>
        <taxon>Stramenopiles</taxon>
        <taxon>Ochrophyta</taxon>
        <taxon>Eustigmatophyceae</taxon>
        <taxon>Eustigmatales</taxon>
        <taxon>Monodopsidaceae</taxon>
        <taxon>Nannochloropsis</taxon>
    </lineage>
</organism>
<evidence type="ECO:0000256" key="2">
    <source>
        <dbReference type="ARBA" id="ARBA00022670"/>
    </source>
</evidence>
<sequence>MSHSTSFFTRPRFMLRRKWGHHDEREARYGTKPSAESNSSETPNSFFRGSWRTSTSWAPFSQVYNGASTSSMVPGNEACQYDQQDTGHFPSSDPSIPEATTPHWPPSHPHQRQTACSPIDSNFWHFVDRVIFTREEVRGRAPLIKLVDGIRSERYLINCYGQTQIDKLLAPIDTKADYIHLPRGLSGRPLVKWVSMSEFRGMCASLTPIPSPSAVSMGFRKGVLAESSSPVAGYAFSPKRHRGEGYSHDQSAAPRALVEGGDPSTCFRESHSTPLPPPSIAAGINMDKQKLLEHLQQISDEYLADDGATTAALEAEARVEGVLGGFGGARDPLRHALAAVEETLRKHSAARREAGGKDWRDRAAEIEARMVKDVKEEMVRARMSSLAPAEVKEVHHVLRQGKATDVVARGFNVDMRRQDLQTCNPGTWLNDEVINFFMSLLKERDDSFCAAAAARGVERRKNWFFNSFFMSKLLDDNNGYKYANVRRWSRKAGDLFSYDKVFFPVNIRNTHWCLAVIYMQEKKIQYFDSLVGTGREYLVALRQYIADEHQDKKKSALDISDWELVSSDRQVVPQQGNGADCGCFASAFAYLLSEDLPINYISQADMPAFRQRLVYSIVKKALTWNGEDA</sequence>
<dbReference type="GO" id="GO:0060255">
    <property type="term" value="P:regulation of macromolecule metabolic process"/>
    <property type="evidence" value="ECO:0007669"/>
    <property type="project" value="UniProtKB-ARBA"/>
</dbReference>
<proteinExistence type="inferred from homology"/>